<organism evidence="3 4">
    <name type="scientific">Nocardia cerradoensis</name>
    <dbReference type="NCBI Taxonomy" id="85688"/>
    <lineage>
        <taxon>Bacteria</taxon>
        <taxon>Bacillati</taxon>
        <taxon>Actinomycetota</taxon>
        <taxon>Actinomycetes</taxon>
        <taxon>Mycobacteriales</taxon>
        <taxon>Nocardiaceae</taxon>
        <taxon>Nocardia</taxon>
    </lineage>
</organism>
<dbReference type="GO" id="GO:0005829">
    <property type="term" value="C:cytosol"/>
    <property type="evidence" value="ECO:0007669"/>
    <property type="project" value="TreeGrafter"/>
</dbReference>
<sequence>MSTDYRIIALEEHIVTTEVLTAWQKLEPRWRDLALTPSSQGDSGRRLADIGDERLAAMDAASIDVQVLSLTAPGVQNLEPADAIVLSCEVNDQLSDAVRTRPDRFQAFATLATPAPEAAAMELERAVTTLGLSGAMVFGRTRDRHLDAPEFQPLLETASALRAPLYLHPQSPPPGVREAYYAGLGDQLDAALATHGIGWHYDCGVELLRLILSGVFDRLPDLQVVVGHWGELMLFFLDRIDTNLTALAGLDRPISDYLRSNVFVTPSGILSQKYLRWAAETLGTDRILFAADYPFVPLSTRARTFLDAAASDPVVRAGIGSGNWDRIQARIRR</sequence>
<evidence type="ECO:0000259" key="2">
    <source>
        <dbReference type="Pfam" id="PF04909"/>
    </source>
</evidence>
<dbReference type="GO" id="GO:0016831">
    <property type="term" value="F:carboxy-lyase activity"/>
    <property type="evidence" value="ECO:0007669"/>
    <property type="project" value="InterPro"/>
</dbReference>
<dbReference type="Pfam" id="PF04909">
    <property type="entry name" value="Amidohydro_2"/>
    <property type="match status" value="1"/>
</dbReference>
<dbReference type="GO" id="GO:0016787">
    <property type="term" value="F:hydrolase activity"/>
    <property type="evidence" value="ECO:0007669"/>
    <property type="project" value="InterPro"/>
</dbReference>
<dbReference type="InterPro" id="IPR006680">
    <property type="entry name" value="Amidohydro-rel"/>
</dbReference>
<evidence type="ECO:0000256" key="1">
    <source>
        <dbReference type="ARBA" id="ARBA00023239"/>
    </source>
</evidence>
<protein>
    <recommendedName>
        <fullName evidence="2">Amidohydrolase-related domain-containing protein</fullName>
    </recommendedName>
</protein>
<dbReference type="Gene3D" id="3.20.20.140">
    <property type="entry name" value="Metal-dependent hydrolases"/>
    <property type="match status" value="1"/>
</dbReference>
<evidence type="ECO:0000313" key="4">
    <source>
        <dbReference type="Proteomes" id="UP000215506"/>
    </source>
</evidence>
<dbReference type="RefSeq" id="WP_094025881.1">
    <property type="nucleotide sequence ID" value="NZ_NGAF01000006.1"/>
</dbReference>
<dbReference type="PANTHER" id="PTHR21240:SF30">
    <property type="entry name" value="AMIDOHYDROLASE-RELATED DOMAIN-CONTAINING PROTEIN-RELATED"/>
    <property type="match status" value="1"/>
</dbReference>
<dbReference type="PANTHER" id="PTHR21240">
    <property type="entry name" value="2-AMINO-3-CARBOXYLMUCONATE-6-SEMIALDEHYDE DECARBOXYLASE"/>
    <property type="match status" value="1"/>
</dbReference>
<dbReference type="SUPFAM" id="SSF51556">
    <property type="entry name" value="Metallo-dependent hydrolases"/>
    <property type="match status" value="1"/>
</dbReference>
<dbReference type="GO" id="GO:0019748">
    <property type="term" value="P:secondary metabolic process"/>
    <property type="evidence" value="ECO:0007669"/>
    <property type="project" value="TreeGrafter"/>
</dbReference>
<proteinExistence type="predicted"/>
<comment type="caution">
    <text evidence="3">The sequence shown here is derived from an EMBL/GenBank/DDBJ whole genome shotgun (WGS) entry which is preliminary data.</text>
</comment>
<dbReference type="Proteomes" id="UP000215506">
    <property type="component" value="Unassembled WGS sequence"/>
</dbReference>
<dbReference type="InterPro" id="IPR032466">
    <property type="entry name" value="Metal_Hydrolase"/>
</dbReference>
<feature type="domain" description="Amidohydrolase-related" evidence="2">
    <location>
        <begin position="44"/>
        <end position="323"/>
    </location>
</feature>
<dbReference type="EMBL" id="NGAF01000006">
    <property type="protein sequence ID" value="OXR44731.1"/>
    <property type="molecule type" value="Genomic_DNA"/>
</dbReference>
<accession>A0A231H771</accession>
<gene>
    <name evidence="3" type="ORF">B7C42_03525</name>
</gene>
<evidence type="ECO:0000313" key="3">
    <source>
        <dbReference type="EMBL" id="OXR44731.1"/>
    </source>
</evidence>
<name>A0A231H771_9NOCA</name>
<keyword evidence="4" id="KW-1185">Reference proteome</keyword>
<dbReference type="AlphaFoldDB" id="A0A231H771"/>
<reference evidence="3 4" key="1">
    <citation type="submission" date="2017-07" db="EMBL/GenBank/DDBJ databases">
        <title>First draft Genome Sequence of Nocardia cerradoensis isolated from human infection.</title>
        <authorList>
            <person name="Carrasco G."/>
        </authorList>
    </citation>
    <scope>NUCLEOTIDE SEQUENCE [LARGE SCALE GENOMIC DNA]</scope>
    <source>
        <strain evidence="3 4">CNM20130759</strain>
    </source>
</reference>
<dbReference type="InterPro" id="IPR032465">
    <property type="entry name" value="ACMSD"/>
</dbReference>
<keyword evidence="1" id="KW-0456">Lyase</keyword>